<accession>A0A937F7H0</accession>
<feature type="domain" description="Lipid/polyisoprenoid-binding YceI-like" evidence="1">
    <location>
        <begin position="44"/>
        <end position="242"/>
    </location>
</feature>
<name>A0A937F7H0_9BACT</name>
<dbReference type="InterPro" id="IPR007372">
    <property type="entry name" value="Lipid/polyisoprenoid-bd_YceI"/>
</dbReference>
<proteinExistence type="predicted"/>
<dbReference type="PANTHER" id="PTHR34406">
    <property type="entry name" value="PROTEIN YCEI"/>
    <property type="match status" value="1"/>
</dbReference>
<dbReference type="SUPFAM" id="SSF101874">
    <property type="entry name" value="YceI-like"/>
    <property type="match status" value="1"/>
</dbReference>
<keyword evidence="3" id="KW-1185">Reference proteome</keyword>
<dbReference type="PANTHER" id="PTHR34406:SF1">
    <property type="entry name" value="PROTEIN YCEI"/>
    <property type="match status" value="1"/>
</dbReference>
<dbReference type="Proteomes" id="UP000659388">
    <property type="component" value="Unassembled WGS sequence"/>
</dbReference>
<sequence length="247" mass="26528">MKKNSFFILLLSAGILASCGQKKEGTDAEVSEAKEVEQVEASKEYAVNADESTVTWIGSKPTGKHDGTIPISQGSIAVNGDEIVGGTITLDIANIKNTDIADDDEMRGKLEGHLKSADFFDAENHPTAEFVITSVEPYTAGDSVEVKEEFDSEYKPASADEFMVESPSHKITGNLTMRGKTLSISFPAVVKVAESGLSAKAKFNIDRTLWGLTYSAEADAVDKAKDKFIYDTVNVGFDIKASEAPAM</sequence>
<organism evidence="2 3">
    <name type="scientific">Fulvivirga sediminis</name>
    <dbReference type="NCBI Taxonomy" id="2803949"/>
    <lineage>
        <taxon>Bacteria</taxon>
        <taxon>Pseudomonadati</taxon>
        <taxon>Bacteroidota</taxon>
        <taxon>Cytophagia</taxon>
        <taxon>Cytophagales</taxon>
        <taxon>Fulvivirgaceae</taxon>
        <taxon>Fulvivirga</taxon>
    </lineage>
</organism>
<dbReference type="SMART" id="SM00867">
    <property type="entry name" value="YceI"/>
    <property type="match status" value="1"/>
</dbReference>
<dbReference type="RefSeq" id="WP_202243370.1">
    <property type="nucleotide sequence ID" value="NZ_JAESIY010000003.1"/>
</dbReference>
<dbReference type="EMBL" id="JAESIY010000003">
    <property type="protein sequence ID" value="MBL3655684.1"/>
    <property type="molecule type" value="Genomic_DNA"/>
</dbReference>
<dbReference type="InterPro" id="IPR036761">
    <property type="entry name" value="TTHA0802/YceI-like_sf"/>
</dbReference>
<evidence type="ECO:0000259" key="1">
    <source>
        <dbReference type="SMART" id="SM00867"/>
    </source>
</evidence>
<protein>
    <submittedName>
        <fullName evidence="2">YceI family protein</fullName>
    </submittedName>
</protein>
<dbReference type="PROSITE" id="PS51257">
    <property type="entry name" value="PROKAR_LIPOPROTEIN"/>
    <property type="match status" value="1"/>
</dbReference>
<evidence type="ECO:0000313" key="3">
    <source>
        <dbReference type="Proteomes" id="UP000659388"/>
    </source>
</evidence>
<dbReference type="Gene3D" id="2.40.128.110">
    <property type="entry name" value="Lipid/polyisoprenoid-binding, YceI-like"/>
    <property type="match status" value="1"/>
</dbReference>
<dbReference type="AlphaFoldDB" id="A0A937F7H0"/>
<dbReference type="Pfam" id="PF04264">
    <property type="entry name" value="YceI"/>
    <property type="match status" value="1"/>
</dbReference>
<reference evidence="2" key="1">
    <citation type="submission" date="2021-01" db="EMBL/GenBank/DDBJ databases">
        <title>Fulvivirga kasyanovii gen. nov., sp nov., a novel member of the phylum Bacteroidetes isolated from seawater in a mussel farm.</title>
        <authorList>
            <person name="Zhao L.-H."/>
            <person name="Wang Z.-J."/>
        </authorList>
    </citation>
    <scope>NUCLEOTIDE SEQUENCE</scope>
    <source>
        <strain evidence="2">2943</strain>
    </source>
</reference>
<comment type="caution">
    <text evidence="2">The sequence shown here is derived from an EMBL/GenBank/DDBJ whole genome shotgun (WGS) entry which is preliminary data.</text>
</comment>
<evidence type="ECO:0000313" key="2">
    <source>
        <dbReference type="EMBL" id="MBL3655684.1"/>
    </source>
</evidence>
<gene>
    <name evidence="2" type="ORF">JL102_06065</name>
</gene>